<gene>
    <name evidence="2" type="ORF">ACFPCV_18875</name>
</gene>
<keyword evidence="1" id="KW-1133">Transmembrane helix</keyword>
<proteinExistence type="predicted"/>
<dbReference type="Proteomes" id="UP001595859">
    <property type="component" value="Unassembled WGS sequence"/>
</dbReference>
<feature type="transmembrane region" description="Helical" evidence="1">
    <location>
        <begin position="34"/>
        <end position="55"/>
    </location>
</feature>
<evidence type="ECO:0000313" key="2">
    <source>
        <dbReference type="EMBL" id="MFC4855578.1"/>
    </source>
</evidence>
<sequence length="194" mass="20137">MSEPRGARGWLTVLFGLLFVVAIAGWSITGWRAFVFATVAAGVALVVVGVATAIVEHQPGIVLVSAAYAGVGALLTATVFGFAYLEESWTYVRGAPAEAQVVSCEDDGECESRWDGRTGEVELAFDIEPGDTVPVRVLDDEAVREGGLTVLVVASSGVALVSPLLVIGTIVYVRRQATARHQPSGGDASSTSSA</sequence>
<accession>A0ABV9S1R1</accession>
<protein>
    <recommendedName>
        <fullName evidence="4">Integral membrane protein</fullName>
    </recommendedName>
</protein>
<reference evidence="3" key="1">
    <citation type="journal article" date="2019" name="Int. J. Syst. Evol. Microbiol.">
        <title>The Global Catalogue of Microorganisms (GCM) 10K type strain sequencing project: providing services to taxonomists for standard genome sequencing and annotation.</title>
        <authorList>
            <consortium name="The Broad Institute Genomics Platform"/>
            <consortium name="The Broad Institute Genome Sequencing Center for Infectious Disease"/>
            <person name="Wu L."/>
            <person name="Ma J."/>
        </authorList>
    </citation>
    <scope>NUCLEOTIDE SEQUENCE [LARGE SCALE GENOMIC DNA]</scope>
    <source>
        <strain evidence="3">ZS-22-S1</strain>
    </source>
</reference>
<dbReference type="EMBL" id="JBHSIS010000008">
    <property type="protein sequence ID" value="MFC4855578.1"/>
    <property type="molecule type" value="Genomic_DNA"/>
</dbReference>
<keyword evidence="1" id="KW-0472">Membrane</keyword>
<feature type="transmembrane region" description="Helical" evidence="1">
    <location>
        <begin position="62"/>
        <end position="85"/>
    </location>
</feature>
<evidence type="ECO:0000313" key="3">
    <source>
        <dbReference type="Proteomes" id="UP001595859"/>
    </source>
</evidence>
<evidence type="ECO:0008006" key="4">
    <source>
        <dbReference type="Google" id="ProtNLM"/>
    </source>
</evidence>
<keyword evidence="3" id="KW-1185">Reference proteome</keyword>
<dbReference type="RefSeq" id="WP_378057539.1">
    <property type="nucleotide sequence ID" value="NZ_JBHSIS010000008.1"/>
</dbReference>
<feature type="transmembrane region" description="Helical" evidence="1">
    <location>
        <begin position="148"/>
        <end position="173"/>
    </location>
</feature>
<name>A0ABV9S1R1_9PSEU</name>
<feature type="transmembrane region" description="Helical" evidence="1">
    <location>
        <begin position="7"/>
        <end position="28"/>
    </location>
</feature>
<keyword evidence="1" id="KW-0812">Transmembrane</keyword>
<evidence type="ECO:0000256" key="1">
    <source>
        <dbReference type="SAM" id="Phobius"/>
    </source>
</evidence>
<organism evidence="2 3">
    <name type="scientific">Actinophytocola glycyrrhizae</name>
    <dbReference type="NCBI Taxonomy" id="2044873"/>
    <lineage>
        <taxon>Bacteria</taxon>
        <taxon>Bacillati</taxon>
        <taxon>Actinomycetota</taxon>
        <taxon>Actinomycetes</taxon>
        <taxon>Pseudonocardiales</taxon>
        <taxon>Pseudonocardiaceae</taxon>
    </lineage>
</organism>
<comment type="caution">
    <text evidence="2">The sequence shown here is derived from an EMBL/GenBank/DDBJ whole genome shotgun (WGS) entry which is preliminary data.</text>
</comment>